<proteinExistence type="predicted"/>
<accession>A0ABZ0UNM1</accession>
<dbReference type="RefSeq" id="WP_323732430.1">
    <property type="nucleotide sequence ID" value="NZ_CP110820.1"/>
</dbReference>
<dbReference type="Pfam" id="PF12146">
    <property type="entry name" value="Hydrolase_4"/>
    <property type="match status" value="1"/>
</dbReference>
<dbReference type="SUPFAM" id="SSF53474">
    <property type="entry name" value="alpha/beta-Hydrolases"/>
    <property type="match status" value="1"/>
</dbReference>
<protein>
    <submittedName>
        <fullName evidence="2">Alpha/beta hydrolase family protein</fullName>
    </submittedName>
</protein>
<dbReference type="PANTHER" id="PTHR42103:SF2">
    <property type="entry name" value="AB HYDROLASE-1 DOMAIN-CONTAINING PROTEIN"/>
    <property type="match status" value="1"/>
</dbReference>
<gene>
    <name evidence="2" type="ORF">Bandiella_00813</name>
</gene>
<dbReference type="InterPro" id="IPR029058">
    <property type="entry name" value="AB_hydrolase_fold"/>
</dbReference>
<reference evidence="2 3" key="1">
    <citation type="submission" date="2022-11" db="EMBL/GenBank/DDBJ databases">
        <title>Host association and intracellularity evolved multiple times independently in the Rickettsiales.</title>
        <authorList>
            <person name="Castelli M."/>
            <person name="Nardi T."/>
            <person name="Gammuto L."/>
            <person name="Bellinzona G."/>
            <person name="Sabaneyeva E."/>
            <person name="Potekhin A."/>
            <person name="Serra V."/>
            <person name="Petroni G."/>
            <person name="Sassera D."/>
        </authorList>
    </citation>
    <scope>NUCLEOTIDE SEQUENCE [LARGE SCALE GENOMIC DNA]</scope>
    <source>
        <strain evidence="2 3">NDG2</strain>
    </source>
</reference>
<dbReference type="EMBL" id="CP110820">
    <property type="protein sequence ID" value="WPX96693.1"/>
    <property type="molecule type" value="Genomic_DNA"/>
</dbReference>
<dbReference type="InterPro" id="IPR022742">
    <property type="entry name" value="Hydrolase_4"/>
</dbReference>
<evidence type="ECO:0000259" key="1">
    <source>
        <dbReference type="Pfam" id="PF12146"/>
    </source>
</evidence>
<feature type="domain" description="Serine aminopeptidase S33" evidence="1">
    <location>
        <begin position="37"/>
        <end position="143"/>
    </location>
</feature>
<name>A0ABZ0UNM1_9RICK</name>
<dbReference type="Proteomes" id="UP001327219">
    <property type="component" value="Chromosome"/>
</dbReference>
<evidence type="ECO:0000313" key="3">
    <source>
        <dbReference type="Proteomes" id="UP001327219"/>
    </source>
</evidence>
<dbReference type="Gene3D" id="3.40.50.1820">
    <property type="entry name" value="alpha/beta hydrolase"/>
    <property type="match status" value="1"/>
</dbReference>
<organism evidence="2 3">
    <name type="scientific">Candidatus Bandiella euplotis</name>
    <dbReference type="NCBI Taxonomy" id="1664265"/>
    <lineage>
        <taxon>Bacteria</taxon>
        <taxon>Pseudomonadati</taxon>
        <taxon>Pseudomonadota</taxon>
        <taxon>Alphaproteobacteria</taxon>
        <taxon>Rickettsiales</taxon>
        <taxon>Candidatus Midichloriaceae</taxon>
        <taxon>Candidatus Bandiella</taxon>
    </lineage>
</organism>
<keyword evidence="2" id="KW-0378">Hydrolase</keyword>
<dbReference type="PANTHER" id="PTHR42103">
    <property type="entry name" value="ALPHA/BETA-HYDROLASES SUPERFAMILY PROTEIN"/>
    <property type="match status" value="1"/>
</dbReference>
<evidence type="ECO:0000313" key="2">
    <source>
        <dbReference type="EMBL" id="WPX96693.1"/>
    </source>
</evidence>
<keyword evidence="3" id="KW-1185">Reference proteome</keyword>
<sequence>MIKEVIFNGEMGRLEGRYYQADDRTAPAALVLHPHPLHGGTMNNKVVYNTFYTFVENHFSVLRFNFRGVGKSLGTFDHGQGELIDAATALDWLQAKNPEASSYWIAGFSFGAWITMQLLMRRPEIDGFVVIAPSATSHDYNFISPCPKPGLIVQGTNDEISKEEDAYALYEKLAKQRNSQIEYVLIEGADHFFTKHKEKLIDVIDQFIKPRVIRTTSPKKIRRDRKRKVIET</sequence>
<dbReference type="GO" id="GO:0016787">
    <property type="term" value="F:hydrolase activity"/>
    <property type="evidence" value="ECO:0007669"/>
    <property type="project" value="UniProtKB-KW"/>
</dbReference>